<evidence type="ECO:0000256" key="1">
    <source>
        <dbReference type="SAM" id="MobiDB-lite"/>
    </source>
</evidence>
<feature type="transmembrane region" description="Helical" evidence="2">
    <location>
        <begin position="201"/>
        <end position="220"/>
    </location>
</feature>
<keyword evidence="2" id="KW-1133">Transmembrane helix</keyword>
<feature type="transmembrane region" description="Helical" evidence="2">
    <location>
        <begin position="355"/>
        <end position="375"/>
    </location>
</feature>
<feature type="transmembrane region" description="Helical" evidence="2">
    <location>
        <begin position="437"/>
        <end position="455"/>
    </location>
</feature>
<evidence type="ECO:0000313" key="3">
    <source>
        <dbReference type="EMBL" id="EHK44497.1"/>
    </source>
</evidence>
<feature type="non-terminal residue" evidence="3">
    <location>
        <position position="474"/>
    </location>
</feature>
<evidence type="ECO:0000256" key="2">
    <source>
        <dbReference type="SAM" id="Phobius"/>
    </source>
</evidence>
<accession>G9NYP1</accession>
<feature type="transmembrane region" description="Helical" evidence="2">
    <location>
        <begin position="102"/>
        <end position="120"/>
    </location>
</feature>
<keyword evidence="2" id="KW-0812">Transmembrane</keyword>
<keyword evidence="2" id="KW-0472">Membrane</keyword>
<dbReference type="EMBL" id="ABDG02000025">
    <property type="protein sequence ID" value="EHK44497.1"/>
    <property type="molecule type" value="Genomic_DNA"/>
</dbReference>
<evidence type="ECO:0000313" key="4">
    <source>
        <dbReference type="Proteomes" id="UP000005426"/>
    </source>
</evidence>
<dbReference type="AlphaFoldDB" id="G9NYP1"/>
<name>G9NYP1_HYPAI</name>
<dbReference type="eggNOG" id="ENOG502S1A4">
    <property type="taxonomic scope" value="Eukaryota"/>
</dbReference>
<comment type="caution">
    <text evidence="3">The sequence shown here is derived from an EMBL/GenBank/DDBJ whole genome shotgun (WGS) entry which is preliminary data.</text>
</comment>
<keyword evidence="4" id="KW-1185">Reference proteome</keyword>
<feature type="region of interest" description="Disordered" evidence="1">
    <location>
        <begin position="168"/>
        <end position="189"/>
    </location>
</feature>
<dbReference type="PANTHER" id="PTHR40407:SF1">
    <property type="entry name" value="HEPARAN-ALPHA-GLUCOSAMINIDE N-ACETYLTRANSFERASE CATALYTIC DOMAIN-CONTAINING PROTEIN"/>
    <property type="match status" value="1"/>
</dbReference>
<dbReference type="OrthoDB" id="2505607at2759"/>
<protein>
    <recommendedName>
        <fullName evidence="5">Heparan-alpha-glucosaminide N-acetyltransferase catalytic domain-containing protein</fullName>
    </recommendedName>
</protein>
<evidence type="ECO:0008006" key="5">
    <source>
        <dbReference type="Google" id="ProtNLM"/>
    </source>
</evidence>
<dbReference type="PANTHER" id="PTHR40407">
    <property type="entry name" value="MEMBRANE PROTEIN-LIKE PROTEIN"/>
    <property type="match status" value="1"/>
</dbReference>
<feature type="transmembrane region" description="Helical" evidence="2">
    <location>
        <begin position="60"/>
        <end position="82"/>
    </location>
</feature>
<feature type="non-terminal residue" evidence="3">
    <location>
        <position position="1"/>
    </location>
</feature>
<feature type="transmembrane region" description="Helical" evidence="2">
    <location>
        <begin position="291"/>
        <end position="313"/>
    </location>
</feature>
<gene>
    <name evidence="3" type="ORF">TRIATDRAFT_175301</name>
</gene>
<dbReference type="OMA" id="YSRFKST"/>
<feature type="transmembrane region" description="Helical" evidence="2">
    <location>
        <begin position="395"/>
        <end position="417"/>
    </location>
</feature>
<sequence length="474" mass="53450">PSLAKPTTRLLAPDLHRGLLMAIMAMDHLALGINTWQHGTNIDGETDGIIVRRWNFTTAYIIRTFTHFCAPGFMFLLGMGVVFLSKSRTRLGWSASRMLQYYAMRGFVLTAVTVLWGVLWSGGQLWFMNMVLFALGLNYFLAGILWLSMNQTENRLADRTGAAYGRLNDDGDDEQGGVNQPLLQGRGPARESERAATASSLSWHIHNTILAILSVITIWWNIWLSDNHGHCSIETESPDGTPRNSFLGIWFWPVMTEHVMSNFPPLAWLSFAILGLLYGRILSARKWTTSAIVMGHVAMGVVFSIIFVATRLLRIGNLSEDCLHTPAQHHHTTNENPYLASPASFFYIIKYPPDVAFWAFTMAGNLFALAAFSAIPARIAQRFSLLLSYGTSSLFFYVVHICIVMSPVGQLMIRIFGQETDHASPTDPENFKGVTNLFIYFAIWLTLLLIMWPACHYYSRFKSTKHADSLWRFF</sequence>
<reference evidence="3 4" key="1">
    <citation type="journal article" date="2011" name="Genome Biol.">
        <title>Comparative genome sequence analysis underscores mycoparasitism as the ancestral life style of Trichoderma.</title>
        <authorList>
            <person name="Kubicek C.P."/>
            <person name="Herrera-Estrella A."/>
            <person name="Seidl-Seiboth V."/>
            <person name="Martinez D.A."/>
            <person name="Druzhinina I.S."/>
            <person name="Thon M."/>
            <person name="Zeilinger S."/>
            <person name="Casas-Flores S."/>
            <person name="Horwitz B.A."/>
            <person name="Mukherjee P.K."/>
            <person name="Mukherjee M."/>
            <person name="Kredics L."/>
            <person name="Alcaraz L.D."/>
            <person name="Aerts A."/>
            <person name="Antal Z."/>
            <person name="Atanasova L."/>
            <person name="Cervantes-Badillo M.G."/>
            <person name="Challacombe J."/>
            <person name="Chertkov O."/>
            <person name="McCluskey K."/>
            <person name="Coulpier F."/>
            <person name="Deshpande N."/>
            <person name="von Doehren H."/>
            <person name="Ebbole D.J."/>
            <person name="Esquivel-Naranjo E.U."/>
            <person name="Fekete E."/>
            <person name="Flipphi M."/>
            <person name="Glaser F."/>
            <person name="Gomez-Rodriguez E.Y."/>
            <person name="Gruber S."/>
            <person name="Han C."/>
            <person name="Henrissat B."/>
            <person name="Hermosa R."/>
            <person name="Hernandez-Onate M."/>
            <person name="Karaffa L."/>
            <person name="Kosti I."/>
            <person name="Le Crom S."/>
            <person name="Lindquist E."/>
            <person name="Lucas S."/>
            <person name="Luebeck M."/>
            <person name="Luebeck P.S."/>
            <person name="Margeot A."/>
            <person name="Metz B."/>
            <person name="Misra M."/>
            <person name="Nevalainen H."/>
            <person name="Omann M."/>
            <person name="Packer N."/>
            <person name="Perrone G."/>
            <person name="Uresti-Rivera E.E."/>
            <person name="Salamov A."/>
            <person name="Schmoll M."/>
            <person name="Seiboth B."/>
            <person name="Shapiro H."/>
            <person name="Sukno S."/>
            <person name="Tamayo-Ramos J.A."/>
            <person name="Tisch D."/>
            <person name="Wiest A."/>
            <person name="Wilkinson H.H."/>
            <person name="Zhang M."/>
            <person name="Coutinho P.M."/>
            <person name="Kenerley C.M."/>
            <person name="Monte E."/>
            <person name="Baker S.E."/>
            <person name="Grigoriev I.V."/>
        </authorList>
    </citation>
    <scope>NUCLEOTIDE SEQUENCE [LARGE SCALE GENOMIC DNA]</scope>
    <source>
        <strain evidence="4">ATCC 20476 / IMI 206040</strain>
    </source>
</reference>
<dbReference type="Proteomes" id="UP000005426">
    <property type="component" value="Unassembled WGS sequence"/>
</dbReference>
<proteinExistence type="predicted"/>
<organism evidence="3 4">
    <name type="scientific">Hypocrea atroviridis (strain ATCC 20476 / IMI 206040)</name>
    <name type="common">Trichoderma atroviride</name>
    <dbReference type="NCBI Taxonomy" id="452589"/>
    <lineage>
        <taxon>Eukaryota</taxon>
        <taxon>Fungi</taxon>
        <taxon>Dikarya</taxon>
        <taxon>Ascomycota</taxon>
        <taxon>Pezizomycotina</taxon>
        <taxon>Sordariomycetes</taxon>
        <taxon>Hypocreomycetidae</taxon>
        <taxon>Hypocreales</taxon>
        <taxon>Hypocreaceae</taxon>
        <taxon>Trichoderma</taxon>
    </lineage>
</organism>
<feature type="transmembrane region" description="Helical" evidence="2">
    <location>
        <begin position="259"/>
        <end position="279"/>
    </location>
</feature>
<dbReference type="STRING" id="452589.G9NYP1"/>
<dbReference type="HOGENOM" id="CLU_507131_0_0_1"/>
<feature type="transmembrane region" description="Helical" evidence="2">
    <location>
        <begin position="126"/>
        <end position="147"/>
    </location>
</feature>